<proteinExistence type="predicted"/>
<reference evidence="1 2" key="1">
    <citation type="submission" date="2015-01" db="EMBL/GenBank/DDBJ databases">
        <title>Evolution of Trichinella species and genotypes.</title>
        <authorList>
            <person name="Korhonen P.K."/>
            <person name="Edoardo P."/>
            <person name="Giuseppe L.R."/>
            <person name="Gasser R.B."/>
        </authorList>
    </citation>
    <scope>NUCLEOTIDE SEQUENCE [LARGE SCALE GENOMIC DNA]</scope>
    <source>
        <strain evidence="1">ISS417</strain>
    </source>
</reference>
<gene>
    <name evidence="1" type="ORF">T05_12989</name>
</gene>
<dbReference type="EMBL" id="JYDJ01002496">
    <property type="protein sequence ID" value="KRX30396.1"/>
    <property type="molecule type" value="Genomic_DNA"/>
</dbReference>
<name>A0A0V0SUH8_9BILA</name>
<accession>A0A0V0SUH8</accession>
<keyword evidence="2" id="KW-1185">Reference proteome</keyword>
<protein>
    <submittedName>
        <fullName evidence="1">Uncharacterized protein</fullName>
    </submittedName>
</protein>
<sequence length="47" mass="5635">MPFRFLAKVQKFKKDGLLEDFQLPRLKRNDRDGYVVCAFEIILKDEC</sequence>
<evidence type="ECO:0000313" key="1">
    <source>
        <dbReference type="EMBL" id="KRX30396.1"/>
    </source>
</evidence>
<dbReference type="AlphaFoldDB" id="A0A0V0SUH8"/>
<dbReference type="Proteomes" id="UP000055048">
    <property type="component" value="Unassembled WGS sequence"/>
</dbReference>
<comment type="caution">
    <text evidence="1">The sequence shown here is derived from an EMBL/GenBank/DDBJ whole genome shotgun (WGS) entry which is preliminary data.</text>
</comment>
<evidence type="ECO:0000313" key="2">
    <source>
        <dbReference type="Proteomes" id="UP000055048"/>
    </source>
</evidence>
<organism evidence="1 2">
    <name type="scientific">Trichinella murrelli</name>
    <dbReference type="NCBI Taxonomy" id="144512"/>
    <lineage>
        <taxon>Eukaryota</taxon>
        <taxon>Metazoa</taxon>
        <taxon>Ecdysozoa</taxon>
        <taxon>Nematoda</taxon>
        <taxon>Enoplea</taxon>
        <taxon>Dorylaimia</taxon>
        <taxon>Trichinellida</taxon>
        <taxon>Trichinellidae</taxon>
        <taxon>Trichinella</taxon>
    </lineage>
</organism>